<evidence type="ECO:0000313" key="2">
    <source>
        <dbReference type="EMBL" id="GAH02264.1"/>
    </source>
</evidence>
<feature type="domain" description="CHAT" evidence="1">
    <location>
        <begin position="35"/>
        <end position="284"/>
    </location>
</feature>
<protein>
    <recommendedName>
        <fullName evidence="1">CHAT domain-containing protein</fullName>
    </recommendedName>
</protein>
<organism evidence="2">
    <name type="scientific">marine sediment metagenome</name>
    <dbReference type="NCBI Taxonomy" id="412755"/>
    <lineage>
        <taxon>unclassified sequences</taxon>
        <taxon>metagenomes</taxon>
        <taxon>ecological metagenomes</taxon>
    </lineage>
</organism>
<reference evidence="2" key="1">
    <citation type="journal article" date="2014" name="Front. Microbiol.">
        <title>High frequency of phylogenetically diverse reductive dehalogenase-homologous genes in deep subseafloor sedimentary metagenomes.</title>
        <authorList>
            <person name="Kawai M."/>
            <person name="Futagami T."/>
            <person name="Toyoda A."/>
            <person name="Takaki Y."/>
            <person name="Nishi S."/>
            <person name="Hori S."/>
            <person name="Arai W."/>
            <person name="Tsubouchi T."/>
            <person name="Morono Y."/>
            <person name="Uchiyama I."/>
            <person name="Ito T."/>
            <person name="Fujiyama A."/>
            <person name="Inagaki F."/>
            <person name="Takami H."/>
        </authorList>
    </citation>
    <scope>NUCLEOTIDE SEQUENCE</scope>
    <source>
        <strain evidence="2">Expedition CK06-06</strain>
    </source>
</reference>
<feature type="non-terminal residue" evidence="2">
    <location>
        <position position="284"/>
    </location>
</feature>
<feature type="non-terminal residue" evidence="2">
    <location>
        <position position="1"/>
    </location>
</feature>
<comment type="caution">
    <text evidence="2">The sequence shown here is derived from an EMBL/GenBank/DDBJ whole genome shotgun (WGS) entry which is preliminary data.</text>
</comment>
<dbReference type="InterPro" id="IPR024983">
    <property type="entry name" value="CHAT_dom"/>
</dbReference>
<dbReference type="AlphaFoldDB" id="X1DB05"/>
<dbReference type="Pfam" id="PF12770">
    <property type="entry name" value="CHAT"/>
    <property type="match status" value="1"/>
</dbReference>
<name>X1DB05_9ZZZZ</name>
<evidence type="ECO:0000259" key="1">
    <source>
        <dbReference type="Pfam" id="PF12770"/>
    </source>
</evidence>
<sequence>PAIKNLADTIGDYRNGLIYTSSSSFAEVYKKHAFKMYKQLIPKNLDKEISNLIIIPDAELSMIPFETLLTENPEGEEWKDLPYLIKKYNISYSYSANLFYKTFPKESTTKIEYTDLNDWLAFAPVFDDSNTGGLTMRTRELLQQLDTISVDTTGTRGMLVKGGYVSPLPGTESEVQSIFELFNEKDKKALVQIKNNANEDYIKSGELKKYKLLHFATHGFVNTWKPELSGILLAQDTTINEDGILYSGEIYNLELNADLTVLSACETGLGEIKKGEGLIGLTRA</sequence>
<accession>X1DB05</accession>
<dbReference type="EMBL" id="BART01024239">
    <property type="protein sequence ID" value="GAH02264.1"/>
    <property type="molecule type" value="Genomic_DNA"/>
</dbReference>
<gene>
    <name evidence="2" type="ORF">S01H4_43856</name>
</gene>
<proteinExistence type="predicted"/>